<dbReference type="RefSeq" id="WP_214094797.1">
    <property type="nucleotide sequence ID" value="NZ_JAHCLR010000067.1"/>
</dbReference>
<name>A0ABS5RPH3_9MYCO</name>
<organism evidence="2 3">
    <name type="scientific">Mycolicibacter acidiphilus</name>
    <dbReference type="NCBI Taxonomy" id="2835306"/>
    <lineage>
        <taxon>Bacteria</taxon>
        <taxon>Bacillati</taxon>
        <taxon>Actinomycetota</taxon>
        <taxon>Actinomycetes</taxon>
        <taxon>Mycobacteriales</taxon>
        <taxon>Mycobacteriaceae</taxon>
        <taxon>Mycolicibacter</taxon>
    </lineage>
</organism>
<comment type="caution">
    <text evidence="2">The sequence shown here is derived from an EMBL/GenBank/DDBJ whole genome shotgun (WGS) entry which is preliminary data.</text>
</comment>
<feature type="region of interest" description="Disordered" evidence="1">
    <location>
        <begin position="15"/>
        <end position="52"/>
    </location>
</feature>
<reference evidence="2 3" key="1">
    <citation type="submission" date="2021-05" db="EMBL/GenBank/DDBJ databases">
        <title>Mycobacterium acidophilum sp. nov., an extremely acid-tolerant member of the genus Mycobacterium.</title>
        <authorList>
            <person name="Xia J."/>
        </authorList>
    </citation>
    <scope>NUCLEOTIDE SEQUENCE [LARGE SCALE GENOMIC DNA]</scope>
    <source>
        <strain evidence="2 3">M1</strain>
    </source>
</reference>
<accession>A0ABS5RPH3</accession>
<evidence type="ECO:0000313" key="2">
    <source>
        <dbReference type="EMBL" id="MBS9535947.1"/>
    </source>
</evidence>
<evidence type="ECO:0000313" key="3">
    <source>
        <dbReference type="Proteomes" id="UP001519535"/>
    </source>
</evidence>
<keyword evidence="3" id="KW-1185">Reference proteome</keyword>
<dbReference type="Proteomes" id="UP001519535">
    <property type="component" value="Unassembled WGS sequence"/>
</dbReference>
<proteinExistence type="predicted"/>
<gene>
    <name evidence="2" type="ORF">KIH27_20395</name>
</gene>
<protein>
    <submittedName>
        <fullName evidence="2">Uncharacterized protein</fullName>
    </submittedName>
</protein>
<evidence type="ECO:0000256" key="1">
    <source>
        <dbReference type="SAM" id="MobiDB-lite"/>
    </source>
</evidence>
<dbReference type="EMBL" id="JAHCLR010000067">
    <property type="protein sequence ID" value="MBS9535947.1"/>
    <property type="molecule type" value="Genomic_DNA"/>
</dbReference>
<sequence>MDSLRVNPVGLHQAAGRVADVGGQLTGTAPAQPPSAGESWQSSVATATTARTGAATDETVLAARVGATANKVTVAAATYTRTDTTTASALAGQVV</sequence>